<feature type="compositionally biased region" description="Basic and acidic residues" evidence="1">
    <location>
        <begin position="888"/>
        <end position="903"/>
    </location>
</feature>
<dbReference type="Proteomes" id="UP000807504">
    <property type="component" value="Unassembled WGS sequence"/>
</dbReference>
<dbReference type="InterPro" id="IPR057507">
    <property type="entry name" value="Sha_B-like_N"/>
</dbReference>
<feature type="compositionally biased region" description="Acidic residues" evidence="1">
    <location>
        <begin position="751"/>
        <end position="771"/>
    </location>
</feature>
<feature type="compositionally biased region" description="Polar residues" evidence="1">
    <location>
        <begin position="1334"/>
        <end position="1343"/>
    </location>
</feature>
<feature type="compositionally biased region" description="Polar residues" evidence="1">
    <location>
        <begin position="321"/>
        <end position="335"/>
    </location>
</feature>
<reference evidence="5" key="1">
    <citation type="journal article" date="2020" name="bioRxiv">
        <title>Chromosome-level reference genome of the European wasp spider Argiope bruennichi: a resource for studies on range expansion and evolutionary adaptation.</title>
        <authorList>
            <person name="Sheffer M.M."/>
            <person name="Hoppe A."/>
            <person name="Krehenwinkel H."/>
            <person name="Uhl G."/>
            <person name="Kuss A.W."/>
            <person name="Jensen L."/>
            <person name="Jensen C."/>
            <person name="Gillespie R.G."/>
            <person name="Hoff K.J."/>
            <person name="Prost S."/>
        </authorList>
    </citation>
    <scope>NUCLEOTIDE SEQUENCE</scope>
</reference>
<feature type="compositionally biased region" description="Basic and acidic residues" evidence="1">
    <location>
        <begin position="670"/>
        <end position="689"/>
    </location>
</feature>
<feature type="region of interest" description="Disordered" evidence="1">
    <location>
        <begin position="592"/>
        <end position="778"/>
    </location>
</feature>
<feature type="transmembrane region" description="Helical" evidence="2">
    <location>
        <begin position="227"/>
        <end position="249"/>
    </location>
</feature>
<dbReference type="PANTHER" id="PTHR39387">
    <property type="entry name" value="SHAVENOID, ISOFORM B"/>
    <property type="match status" value="1"/>
</dbReference>
<dbReference type="OrthoDB" id="6346242at2759"/>
<dbReference type="OMA" id="KEKHIAN"/>
<feature type="region of interest" description="Disordered" evidence="1">
    <location>
        <begin position="551"/>
        <end position="574"/>
    </location>
</feature>
<evidence type="ECO:0000313" key="5">
    <source>
        <dbReference type="EMBL" id="KAF8790176.1"/>
    </source>
</evidence>
<feature type="compositionally biased region" description="Acidic residues" evidence="1">
    <location>
        <begin position="1029"/>
        <end position="1040"/>
    </location>
</feature>
<evidence type="ECO:0000259" key="4">
    <source>
        <dbReference type="Pfam" id="PF23328"/>
    </source>
</evidence>
<sequence>MHDMYLIVLILAYAALVSPETIGHVTRDYFGDIFTLEDCDPNDSCNRDGRRAAMIPGEACRCQCAPSHYVFREDINECIKDIGECPLFMFARPYAVEKIPLVFLPMTGQLVYPGAHLTVSGIARLSSSKLACNVKSSLLMTSHGFQPIRTPSEIFGVYYDGNKTFLQWLGNDEDRRRLQHHLVLIRLFCESESSPGGTFEPCAALRIGWAPGLEPEFLDSSPNKNNFIIIGFSIGILGLIYVGAILIYLKVRKSRREAARQGLAPSHSSIEVADEETSPNTQLRTAYINNLVQEAEFTTKSSLKGSSSHTHSSSEHDLTSQENNYRQLDNSSTSFDGKHTKSSSSAEEGASDIISPPSQDFFIRIRGMITAAKNRLNSFRYKPTLLVIPEDDYFYQDFKERDIEGSSNRKSSFRKFSVKANTNTPAVAKKKIESFHGSNLGAAMLEAKLAPPLPPPRNGKTKSKKRAPSPPNGEKEFCRESPSPVSLKDLGGSLDRKKRKISSAGENYSKFDLFRLDLYEKINKISKNEMNCVLEMKSPKKFKDEDFDVLGSRESSSQDRTSKESCCSTLEYPSGHQDAKISRRQLLYKLQETEVIDDSEEEKSEKRERAKSKRRKSKGDRSTDEEGNLSSRSDSRVDDLSEVNGAYSSRPGTAMSNSSGHTTSSQPSTMKEKLKNEEATLLEADKDYLSEGSETSEASLSGDSLNSSFRKPVKPTPSVKSKNSLRSSEDLSVISGSSVITSSTGLKDMENYEEEDDDDMDDEMDEITTQDDDSRLSTDLDVEMYSLDESEHPSLEEYLQLSSQVAKKLSERTVPAFSTESPKEKNVISQFMKEFKTTIGRLKDDNKPISARTSSSPGADNWTLKKEEKKTKVARKVSIFKRNPLKGRKNEEPLVTEESDKTYFDNTNVSETDDAESSRSSTSSVSGRKGQRYKNKTPEIVPATKERDRVGEKTIISITNSENGVDSRENNRYAPIMKVPVPRGKAVTPPLPPPKPHLDQLKFKNMSSFKQKHHSKVDSSHCKPPPSVTEDEATDDTETADELKTKTGGRFVRTPSIESDSISVANSDMTEDSLNTPVSQRESEDETREDISEDENGPIDRCLAQLADSVIQPTDDCSLNRYLSQLGNVLATREDCQLDQCLNKLANNMNGNRATKGFNLSQHLTLCSYEHVCVDKGSDRSTPTSDRSSTTSRGSRSSQENLRKKTLTKSKHHHHHHHRTTECKHNSGDNTQISSPVENGNHTTNGRVLANGNNVFSTHVLMEKAAQKGLFIGKHPIPSTSEEDECGRASSLGSTRELETPIPETTSDPGSADLERPRKKRPLFRRSKKGLNGTCRQHIQSNKLGKKDSNAQKKAGFQTRNSSTPRSSSSDVTVIQLEGNPNEHITNVDSSNTFVTLINVDSSDCSNSAEEK</sequence>
<dbReference type="GO" id="GO:0005938">
    <property type="term" value="C:cell cortex"/>
    <property type="evidence" value="ECO:0007669"/>
    <property type="project" value="TreeGrafter"/>
</dbReference>
<organism evidence="5 6">
    <name type="scientific">Argiope bruennichi</name>
    <name type="common">Wasp spider</name>
    <name type="synonym">Aranea bruennichi</name>
    <dbReference type="NCBI Taxonomy" id="94029"/>
    <lineage>
        <taxon>Eukaryota</taxon>
        <taxon>Metazoa</taxon>
        <taxon>Ecdysozoa</taxon>
        <taxon>Arthropoda</taxon>
        <taxon>Chelicerata</taxon>
        <taxon>Arachnida</taxon>
        <taxon>Araneae</taxon>
        <taxon>Araneomorphae</taxon>
        <taxon>Entelegynae</taxon>
        <taxon>Araneoidea</taxon>
        <taxon>Araneidae</taxon>
        <taxon>Argiope</taxon>
    </lineage>
</organism>
<feature type="region of interest" description="Disordered" evidence="1">
    <location>
        <begin position="449"/>
        <end position="501"/>
    </location>
</feature>
<evidence type="ECO:0000256" key="1">
    <source>
        <dbReference type="SAM" id="MobiDB-lite"/>
    </source>
</evidence>
<keyword evidence="3" id="KW-0732">Signal</keyword>
<feature type="compositionally biased region" description="Acidic residues" evidence="1">
    <location>
        <begin position="1083"/>
        <end position="1097"/>
    </location>
</feature>
<feature type="compositionally biased region" description="Polar residues" evidence="1">
    <location>
        <begin position="646"/>
        <end position="669"/>
    </location>
</feature>
<protein>
    <recommendedName>
        <fullName evidence="4">Shavenoid isoform B-like N-terminal domain-containing protein</fullName>
    </recommendedName>
</protein>
<dbReference type="EMBL" id="JABXBU010000011">
    <property type="protein sequence ID" value="KAF8790176.1"/>
    <property type="molecule type" value="Genomic_DNA"/>
</dbReference>
<proteinExistence type="predicted"/>
<dbReference type="Pfam" id="PF23328">
    <property type="entry name" value="Sha_B_N"/>
    <property type="match status" value="1"/>
</dbReference>
<feature type="region of interest" description="Disordered" evidence="1">
    <location>
        <begin position="299"/>
        <end position="353"/>
    </location>
</feature>
<feature type="compositionally biased region" description="Low complexity" evidence="1">
    <location>
        <begin position="1180"/>
        <end position="1198"/>
    </location>
</feature>
<feature type="compositionally biased region" description="Basic residues" evidence="1">
    <location>
        <begin position="872"/>
        <end position="887"/>
    </location>
</feature>
<evidence type="ECO:0000256" key="3">
    <source>
        <dbReference type="SAM" id="SignalP"/>
    </source>
</evidence>
<evidence type="ECO:0000313" key="6">
    <source>
        <dbReference type="Proteomes" id="UP000807504"/>
    </source>
</evidence>
<keyword evidence="2" id="KW-0812">Transmembrane</keyword>
<feature type="compositionally biased region" description="Polar residues" evidence="1">
    <location>
        <begin position="1056"/>
        <end position="1080"/>
    </location>
</feature>
<keyword evidence="2" id="KW-1133">Transmembrane helix</keyword>
<feature type="compositionally biased region" description="Basic residues" evidence="1">
    <location>
        <begin position="1317"/>
        <end position="1329"/>
    </location>
</feature>
<feature type="region of interest" description="Disordered" evidence="1">
    <location>
        <begin position="1273"/>
        <end position="1373"/>
    </location>
</feature>
<accession>A0A8T0FGR5</accession>
<comment type="caution">
    <text evidence="5">The sequence shown here is derived from an EMBL/GenBank/DDBJ whole genome shotgun (WGS) entry which is preliminary data.</text>
</comment>
<feature type="compositionally biased region" description="Low complexity" evidence="1">
    <location>
        <begin position="1359"/>
        <end position="1370"/>
    </location>
</feature>
<keyword evidence="6" id="KW-1185">Reference proteome</keyword>
<reference evidence="5" key="2">
    <citation type="submission" date="2020-06" db="EMBL/GenBank/DDBJ databases">
        <authorList>
            <person name="Sheffer M."/>
        </authorList>
    </citation>
    <scope>NUCLEOTIDE SEQUENCE</scope>
</reference>
<feature type="compositionally biased region" description="Low complexity" evidence="1">
    <location>
        <begin position="731"/>
        <end position="746"/>
    </location>
</feature>
<keyword evidence="2" id="KW-0472">Membrane</keyword>
<feature type="compositionally biased region" description="Polar residues" evidence="1">
    <location>
        <begin position="1228"/>
        <end position="1250"/>
    </location>
</feature>
<feature type="compositionally biased region" description="Low complexity" evidence="1">
    <location>
        <begin position="299"/>
        <end position="311"/>
    </location>
</feature>
<feature type="chain" id="PRO_5035916421" description="Shavenoid isoform B-like N-terminal domain-containing protein" evidence="3">
    <location>
        <begin position="20"/>
        <end position="1412"/>
    </location>
</feature>
<dbReference type="PANTHER" id="PTHR39387:SF1">
    <property type="entry name" value="SHAVENOID, ISOFORM B"/>
    <property type="match status" value="1"/>
</dbReference>
<feature type="region of interest" description="Disordered" evidence="1">
    <location>
        <begin position="842"/>
        <end position="1098"/>
    </location>
</feature>
<name>A0A8T0FGR5_ARGBR</name>
<feature type="compositionally biased region" description="Basic residues" evidence="1">
    <location>
        <begin position="1204"/>
        <end position="1219"/>
    </location>
</feature>
<feature type="compositionally biased region" description="Polar residues" evidence="1">
    <location>
        <begin position="692"/>
        <end position="709"/>
    </location>
</feature>
<evidence type="ECO:0000256" key="2">
    <source>
        <dbReference type="SAM" id="Phobius"/>
    </source>
</evidence>
<feature type="signal peptide" evidence="3">
    <location>
        <begin position="1"/>
        <end position="19"/>
    </location>
</feature>
<feature type="region of interest" description="Disordered" evidence="1">
    <location>
        <begin position="1176"/>
        <end position="1250"/>
    </location>
</feature>
<feature type="domain" description="Shavenoid isoform B-like N-terminal" evidence="4">
    <location>
        <begin position="23"/>
        <end position="82"/>
    </location>
</feature>
<gene>
    <name evidence="5" type="ORF">HNY73_005239</name>
</gene>
<feature type="compositionally biased region" description="Basic residues" evidence="1">
    <location>
        <begin position="609"/>
        <end position="618"/>
    </location>
</feature>